<dbReference type="Gene3D" id="2.60.40.1120">
    <property type="entry name" value="Carboxypeptidase-like, regulatory domain"/>
    <property type="match status" value="1"/>
</dbReference>
<dbReference type="AlphaFoldDB" id="A0A174TJB3"/>
<proteinExistence type="inferred from homology"/>
<keyword evidence="6" id="KW-0675">Receptor</keyword>
<dbReference type="NCBIfam" id="TIGR04056">
    <property type="entry name" value="OMP_RagA_SusC"/>
    <property type="match status" value="1"/>
</dbReference>
<name>A0A174TJB3_BACT4</name>
<organism evidence="6 7">
    <name type="scientific">Bacteroides thetaiotaomicron</name>
    <dbReference type="NCBI Taxonomy" id="818"/>
    <lineage>
        <taxon>Bacteria</taxon>
        <taxon>Pseudomonadati</taxon>
        <taxon>Bacteroidota</taxon>
        <taxon>Bacteroidia</taxon>
        <taxon>Bacteroidales</taxon>
        <taxon>Bacteroidaceae</taxon>
        <taxon>Bacteroides</taxon>
    </lineage>
</organism>
<dbReference type="Pfam" id="PF07715">
    <property type="entry name" value="Plug"/>
    <property type="match status" value="1"/>
</dbReference>
<evidence type="ECO:0000259" key="5">
    <source>
        <dbReference type="SMART" id="SM00965"/>
    </source>
</evidence>
<dbReference type="SMART" id="SM00965">
    <property type="entry name" value="STN"/>
    <property type="match status" value="1"/>
</dbReference>
<keyword evidence="3 4" id="KW-0998">Cell outer membrane</keyword>
<evidence type="ECO:0000256" key="3">
    <source>
        <dbReference type="ARBA" id="ARBA00023237"/>
    </source>
</evidence>
<feature type="domain" description="Secretin/TonB short N-terminal" evidence="5">
    <location>
        <begin position="73"/>
        <end position="124"/>
    </location>
</feature>
<dbReference type="EMBL" id="CZBI01000003">
    <property type="protein sequence ID" value="CUQ09842.1"/>
    <property type="molecule type" value="Genomic_DNA"/>
</dbReference>
<dbReference type="PROSITE" id="PS52016">
    <property type="entry name" value="TONB_DEPENDENT_REC_3"/>
    <property type="match status" value="1"/>
</dbReference>
<evidence type="ECO:0000313" key="6">
    <source>
        <dbReference type="EMBL" id="CUQ09842.1"/>
    </source>
</evidence>
<dbReference type="NCBIfam" id="TIGR04057">
    <property type="entry name" value="SusC_RagA_signa"/>
    <property type="match status" value="1"/>
</dbReference>
<dbReference type="InterPro" id="IPR037066">
    <property type="entry name" value="Plug_dom_sf"/>
</dbReference>
<dbReference type="FunFam" id="2.170.130.10:FF:000003">
    <property type="entry name" value="SusC/RagA family TonB-linked outer membrane protein"/>
    <property type="match status" value="1"/>
</dbReference>
<evidence type="ECO:0000256" key="1">
    <source>
        <dbReference type="ARBA" id="ARBA00022448"/>
    </source>
</evidence>
<sequence length="1169" mass="130378">MKNYCIIPFFRGIKAFFSFYQQIPLAMKLFIFILCFFVGTVYSADSYSQSVSMNAKSQTVKSVLNEIEKQAGVSFFINNKNIDLERKVSISASNSKIDKILSTLFSGTNVRYHIIGDQVILSSKEEKENVSSLNSAQQKTVTIKGLVTDPDGNPLIGVSVMQSGTSNGAITDIDGRYSIKAPVGSKLVYSYVGFVTDEKIIKAGMTTINIRLLESSESLEEVVVVGFGQQKKESMVASVNSIGTTELKSPSRSLTNSLAGQISGVIAVQRSGEPGHDDSDFYIRGMNSFQSNVPNTPLVLVDGVPRAMKDIEPDEIETLTVLKDASATAVYGAEGANGVVLITSKRGVAQKPRLSVRLENGFISPTRLPETLGSYDWATMYNEAAWNDAGNPSLDNYVYPYSTEVLNHYLTGDDPDMYPDADFLGMLNKHTTNQRVTLNLRGGAERVRYFVSGSYYHESGIFDSQSEKKYDANIGYSRYNIRSNIDMDLTKTTKLSVDISGQYASRQQPGGSTDRIFRDLFRYAPNVFPLIYSDGTLSEHPDFNNYDGEAGINNPYNLLNNHGYSKTWSAAIQSGIVLDQKLDFITKGLSIRLKGSFDADFNATSKRVFDATTYIMKENENGERTYEKKYAGEDRLKQISANGTAATKKIYIEASVNYMRTFAGKHDVTAMLLYNQKETQSGSTPLAYRKQGVVGRASYAYDKRYSIETSFGMTGSENFAKNHRWGIFPSVGGAWFVSHEKFFEPLLDVVNKLKLRASIGLTGYDKTATRFPYRGTISTGGAGYNFGFVPGYGNATSGGGESHGSGAGVFEGLFEAPYLSWEVETKRNIGIDLGFLRGQVDLSVDYFKNSRKDILMARKTVSGTPGFRQMPWQNFGKMENQGFDGNITVKQNINKLMLTFRGNVTYAHNKVLEYDEVNPAYDYQRYTGNILNKPLLYIADGLYTPDDFDITTNADGSSNYTLKEGLAKPSSIVRPGDIKYRDLNGDKEINNYDRTYNHEFYSPTPEWVYGFGLNAEFKGFYASCFFQGSANTAVNLNAVPGSFNPNQAIISGPIRRQVLTDHWNPAEPYNQSVLWPRLHSSVFSHNNELSTWWYRKGDYLRLKNVEFGYQFDKKMLRKAKIQSARLYVQGSNLCVWDNIKMWDPELGNANSGAKYPLNRTWMVGVELGF</sequence>
<gene>
    <name evidence="6" type="ORF">ERS852557_02716</name>
</gene>
<dbReference type="Proteomes" id="UP000095541">
    <property type="component" value="Unassembled WGS sequence"/>
</dbReference>
<dbReference type="Gene3D" id="2.170.130.10">
    <property type="entry name" value="TonB-dependent receptor, plug domain"/>
    <property type="match status" value="1"/>
</dbReference>
<dbReference type="SUPFAM" id="SSF56935">
    <property type="entry name" value="Porins"/>
    <property type="match status" value="1"/>
</dbReference>
<dbReference type="InterPro" id="IPR023996">
    <property type="entry name" value="TonB-dep_OMP_SusC/RagA"/>
</dbReference>
<dbReference type="InterPro" id="IPR039426">
    <property type="entry name" value="TonB-dep_rcpt-like"/>
</dbReference>
<dbReference type="InterPro" id="IPR011662">
    <property type="entry name" value="Secretin/TonB_short_N"/>
</dbReference>
<keyword evidence="4" id="KW-1134">Transmembrane beta strand</keyword>
<keyword evidence="1 4" id="KW-0813">Transport</keyword>
<comment type="similarity">
    <text evidence="4">Belongs to the TonB-dependent receptor family.</text>
</comment>
<keyword evidence="2 4" id="KW-0472">Membrane</keyword>
<evidence type="ECO:0000313" key="7">
    <source>
        <dbReference type="Proteomes" id="UP000095541"/>
    </source>
</evidence>
<comment type="subcellular location">
    <subcellularLocation>
        <location evidence="4">Cell outer membrane</location>
        <topology evidence="4">Multi-pass membrane protein</topology>
    </subcellularLocation>
</comment>
<dbReference type="Pfam" id="PF13715">
    <property type="entry name" value="CarbopepD_reg_2"/>
    <property type="match status" value="1"/>
</dbReference>
<reference evidence="6 7" key="1">
    <citation type="submission" date="2015-09" db="EMBL/GenBank/DDBJ databases">
        <authorList>
            <consortium name="Pathogen Informatics"/>
        </authorList>
    </citation>
    <scope>NUCLEOTIDE SEQUENCE [LARGE SCALE GENOMIC DNA]</scope>
    <source>
        <strain evidence="6 7">2789STDY5834945</strain>
    </source>
</reference>
<evidence type="ECO:0000256" key="4">
    <source>
        <dbReference type="PROSITE-ProRule" id="PRU01360"/>
    </source>
</evidence>
<accession>A0A174TJB3</accession>
<dbReference type="SUPFAM" id="SSF49464">
    <property type="entry name" value="Carboxypeptidase regulatory domain-like"/>
    <property type="match status" value="1"/>
</dbReference>
<dbReference type="Pfam" id="PF07660">
    <property type="entry name" value="STN"/>
    <property type="match status" value="1"/>
</dbReference>
<dbReference type="GO" id="GO:0009279">
    <property type="term" value="C:cell outer membrane"/>
    <property type="evidence" value="ECO:0007669"/>
    <property type="project" value="UniProtKB-SubCell"/>
</dbReference>
<protein>
    <submittedName>
        <fullName evidence="6">Outer membrane receptor proteins, mostly Fe transport</fullName>
    </submittedName>
</protein>
<dbReference type="InterPro" id="IPR012910">
    <property type="entry name" value="Plug_dom"/>
</dbReference>
<evidence type="ECO:0000256" key="2">
    <source>
        <dbReference type="ARBA" id="ARBA00023136"/>
    </source>
</evidence>
<dbReference type="InterPro" id="IPR008969">
    <property type="entry name" value="CarboxyPept-like_regulatory"/>
</dbReference>
<dbReference type="InterPro" id="IPR023997">
    <property type="entry name" value="TonB-dep_OMP_SusC/RagA_CS"/>
</dbReference>
<keyword evidence="4" id="KW-0812">Transmembrane</keyword>